<dbReference type="InterPro" id="IPR023616">
    <property type="entry name" value="Cyt_c_oxase-like_su1_dom"/>
</dbReference>
<feature type="region of interest" description="Disordered" evidence="1">
    <location>
        <begin position="191"/>
        <end position="232"/>
    </location>
</feature>
<dbReference type="PANTHER" id="PTHR10422:SF18">
    <property type="entry name" value="CYTOCHROME C OXIDASE SUBUNIT 1"/>
    <property type="match status" value="1"/>
</dbReference>
<feature type="compositionally biased region" description="Polar residues" evidence="1">
    <location>
        <begin position="192"/>
        <end position="215"/>
    </location>
</feature>
<dbReference type="PANTHER" id="PTHR10422">
    <property type="entry name" value="CYTOCHROME C OXIDASE SUBUNIT 1"/>
    <property type="match status" value="1"/>
</dbReference>
<keyword evidence="5" id="KW-1185">Reference proteome</keyword>
<dbReference type="GO" id="GO:0016020">
    <property type="term" value="C:membrane"/>
    <property type="evidence" value="ECO:0007669"/>
    <property type="project" value="InterPro"/>
</dbReference>
<feature type="transmembrane region" description="Helical" evidence="2">
    <location>
        <begin position="384"/>
        <end position="404"/>
    </location>
</feature>
<keyword evidence="2" id="KW-0472">Membrane</keyword>
<name>A0A835LWU6_9MAGN</name>
<dbReference type="AlphaFoldDB" id="A0A835LWU6"/>
<reference evidence="4 5" key="1">
    <citation type="submission" date="2020-10" db="EMBL/GenBank/DDBJ databases">
        <title>The Coptis chinensis genome and diversification of protoberbering-type alkaloids.</title>
        <authorList>
            <person name="Wang B."/>
            <person name="Shu S."/>
            <person name="Song C."/>
            <person name="Liu Y."/>
        </authorList>
    </citation>
    <scope>NUCLEOTIDE SEQUENCE [LARGE SCALE GENOMIC DNA]</scope>
    <source>
        <strain evidence="4">HL-2020</strain>
        <tissue evidence="4">Leaf</tissue>
    </source>
</reference>
<organism evidence="4 5">
    <name type="scientific">Coptis chinensis</name>
    <dbReference type="NCBI Taxonomy" id="261450"/>
    <lineage>
        <taxon>Eukaryota</taxon>
        <taxon>Viridiplantae</taxon>
        <taxon>Streptophyta</taxon>
        <taxon>Embryophyta</taxon>
        <taxon>Tracheophyta</taxon>
        <taxon>Spermatophyta</taxon>
        <taxon>Magnoliopsida</taxon>
        <taxon>Ranunculales</taxon>
        <taxon>Ranunculaceae</taxon>
        <taxon>Coptidoideae</taxon>
        <taxon>Coptis</taxon>
    </lineage>
</organism>
<keyword evidence="2" id="KW-0812">Transmembrane</keyword>
<evidence type="ECO:0000259" key="3">
    <source>
        <dbReference type="PROSITE" id="PS50855"/>
    </source>
</evidence>
<dbReference type="InterPro" id="IPR000883">
    <property type="entry name" value="Cyt_C_Oxase_1"/>
</dbReference>
<sequence length="408" mass="45417">MDDVMLEVFLEHLAKGLRGTGGWKKEITFFTVTEAMRDQLDFAIDIEHVENRIKTKRAVVKSFKDLRSFSHSGFGWNPDTMMIESDASVWADAIKDFSDEVLCLVVSCAFSVGNLLSWREQTRKGGPIKVSKYLGCWSGLKCLETILLVVTYKTGSSRWMRAFWASEMDMSSQVQHSDTLLREGMHIHMDNFPSTNNEGGGSHTATSQPSSQSARPNKLPQKKRKSMEGGGNDVIEGMRLVMQNVADSLRVRSEIERERIAVEPSTYCSSLIALGFVLFEIRWHTSLIGYKGLGNYIFQSYSGDLNSGVLSAAIKLIVDKRVDPSHYPHLRNSNDIGELNIISASLSVLRHPEVYIPILPGFSIISHIVSTFSGKPVFEYLGMVYAMISIGVLGSLVSSSLYVYCGLT</sequence>
<evidence type="ECO:0000313" key="4">
    <source>
        <dbReference type="EMBL" id="KAF9602366.1"/>
    </source>
</evidence>
<dbReference type="InterPro" id="IPR024752">
    <property type="entry name" value="Myb/SANT-like_dom"/>
</dbReference>
<comment type="caution">
    <text evidence="4">The sequence shown here is derived from an EMBL/GenBank/DDBJ whole genome shotgun (WGS) entry which is preliminary data.</text>
</comment>
<dbReference type="GO" id="GO:0005739">
    <property type="term" value="C:mitochondrion"/>
    <property type="evidence" value="ECO:0007669"/>
    <property type="project" value="GOC"/>
</dbReference>
<protein>
    <recommendedName>
        <fullName evidence="3">Cytochrome oxidase subunit I profile domain-containing protein</fullName>
    </recommendedName>
</protein>
<dbReference type="Pfam" id="PF00115">
    <property type="entry name" value="COX1"/>
    <property type="match status" value="1"/>
</dbReference>
<dbReference type="PROSITE" id="PS50855">
    <property type="entry name" value="COX1"/>
    <property type="match status" value="1"/>
</dbReference>
<evidence type="ECO:0000256" key="2">
    <source>
        <dbReference type="SAM" id="Phobius"/>
    </source>
</evidence>
<dbReference type="GO" id="GO:0004129">
    <property type="term" value="F:cytochrome-c oxidase activity"/>
    <property type="evidence" value="ECO:0007669"/>
    <property type="project" value="InterPro"/>
</dbReference>
<accession>A0A835LWU6</accession>
<dbReference type="EMBL" id="JADFTS010000006">
    <property type="protein sequence ID" value="KAF9602366.1"/>
    <property type="molecule type" value="Genomic_DNA"/>
</dbReference>
<dbReference type="GO" id="GO:0020037">
    <property type="term" value="F:heme binding"/>
    <property type="evidence" value="ECO:0007669"/>
    <property type="project" value="InterPro"/>
</dbReference>
<dbReference type="Pfam" id="PF12776">
    <property type="entry name" value="Myb_DNA-bind_3"/>
    <property type="match status" value="1"/>
</dbReference>
<dbReference type="Proteomes" id="UP000631114">
    <property type="component" value="Unassembled WGS sequence"/>
</dbReference>
<dbReference type="GO" id="GO:0015990">
    <property type="term" value="P:electron transport coupled proton transport"/>
    <property type="evidence" value="ECO:0007669"/>
    <property type="project" value="TreeGrafter"/>
</dbReference>
<proteinExistence type="predicted"/>
<dbReference type="OrthoDB" id="1869469at2759"/>
<evidence type="ECO:0000313" key="5">
    <source>
        <dbReference type="Proteomes" id="UP000631114"/>
    </source>
</evidence>
<dbReference type="InterPro" id="IPR036927">
    <property type="entry name" value="Cyt_c_oxase-like_su1_sf"/>
</dbReference>
<keyword evidence="2" id="KW-1133">Transmembrane helix</keyword>
<gene>
    <name evidence="4" type="ORF">IFM89_027040</name>
</gene>
<evidence type="ECO:0000256" key="1">
    <source>
        <dbReference type="SAM" id="MobiDB-lite"/>
    </source>
</evidence>
<dbReference type="GO" id="GO:0006123">
    <property type="term" value="P:mitochondrial electron transport, cytochrome c to oxygen"/>
    <property type="evidence" value="ECO:0007669"/>
    <property type="project" value="TreeGrafter"/>
</dbReference>
<feature type="domain" description="Cytochrome oxidase subunit I profile" evidence="3">
    <location>
        <begin position="351"/>
        <end position="408"/>
    </location>
</feature>
<dbReference type="SUPFAM" id="SSF81442">
    <property type="entry name" value="Cytochrome c oxidase subunit I-like"/>
    <property type="match status" value="1"/>
</dbReference>
<dbReference type="Gene3D" id="1.20.210.10">
    <property type="entry name" value="Cytochrome c oxidase-like, subunit I domain"/>
    <property type="match status" value="1"/>
</dbReference>